<comment type="caution">
    <text evidence="4">The sequence shown here is derived from an EMBL/GenBank/DDBJ whole genome shotgun (WGS) entry which is preliminary data.</text>
</comment>
<dbReference type="SUPFAM" id="SSF46894">
    <property type="entry name" value="C-terminal effector domain of the bipartite response regulators"/>
    <property type="match status" value="1"/>
</dbReference>
<dbReference type="GO" id="GO:0006355">
    <property type="term" value="P:regulation of DNA-templated transcription"/>
    <property type="evidence" value="ECO:0007669"/>
    <property type="project" value="InterPro"/>
</dbReference>
<keyword evidence="5" id="KW-1185">Reference proteome</keyword>
<keyword evidence="3" id="KW-0804">Transcription</keyword>
<dbReference type="InterPro" id="IPR000792">
    <property type="entry name" value="Tscrpt_reg_LuxR_C"/>
</dbReference>
<dbReference type="RefSeq" id="WP_110104732.1">
    <property type="nucleotide sequence ID" value="NZ_JACBZZ010000001.1"/>
</dbReference>
<dbReference type="GO" id="GO:0003677">
    <property type="term" value="F:DNA binding"/>
    <property type="evidence" value="ECO:0007669"/>
    <property type="project" value="UniProtKB-KW"/>
</dbReference>
<reference evidence="4 5" key="1">
    <citation type="submission" date="2018-05" db="EMBL/GenBank/DDBJ databases">
        <title>Genetic diversity of glacier-inhabiting Cryobacterium bacteria in China and description of Cryobacterium mengkeensis sp. nov. and Arthrobacter glacialis sp. nov.</title>
        <authorList>
            <person name="Liu Q."/>
            <person name="Xin Y.-H."/>
        </authorList>
    </citation>
    <scope>NUCLEOTIDE SEQUENCE [LARGE SCALE GENOMIC DNA]</scope>
    <source>
        <strain evidence="4 5">GP3</strain>
    </source>
</reference>
<dbReference type="CDD" id="cd06170">
    <property type="entry name" value="LuxR_C_like"/>
    <property type="match status" value="1"/>
</dbReference>
<accession>A0A2V3DWN8</accession>
<evidence type="ECO:0000256" key="1">
    <source>
        <dbReference type="ARBA" id="ARBA00023015"/>
    </source>
</evidence>
<proteinExistence type="predicted"/>
<dbReference type="EMBL" id="QHLZ01000001">
    <property type="protein sequence ID" value="PXA69447.1"/>
    <property type="molecule type" value="Genomic_DNA"/>
</dbReference>
<dbReference type="InterPro" id="IPR036388">
    <property type="entry name" value="WH-like_DNA-bd_sf"/>
</dbReference>
<sequence>MVQILPLAHTAVGEVPELLEFLSQAGISLAPHVAAALVTDLASDIEAVLEVARALTPSQLSGHSALPDPLPLMPGLRARIGAAGDELDAEDRAGLLAAAICVEDRTDVLLEQQQVTMSELIASRGGTHLLFVAGHFSFVDPRMRIWVHGSATLAERTNAHIEMQRAYTAMGDMDKAIWHESLATLEGDNLLVPSLLRLSRKANAANNAVWAHAIAREAASHAVGAELFQAQLCAGEAALNLGQVGDAATWLGGALSSPDVLVAARALPAFIHAESLLAGEAPTVALARYSEAFLSRAQALDAAGFATVARQVAKATGLAAGLCAARGMLEEAEGLLTMAERLVEVHKIDGLPLCAARLWCANFGGPTIEPEYACRCRGCLDGLPDNSGARVVMEALTLGLDDDPYAGLRLLKEGPEAGRSMTVRNRGGGLQWAPTPLGLAYGAVVAALLQLWLGDVSRAAAELGRAAASVPVGLPFFGLGVIVARRLDVLTTGQVGTVAHAMEASYPAGSSAFIRTGDLMDRTLSAYLDGRIEEASTLGRLAAERSLRGAASPLHVPGFDEMTPHQSEAGSAGARVHDDGINGPLMPSGHRRASSARMALCATSASRFAKDYEYAERVSVTLRSQYERARTEFVIGRTCLEHGTPGVAREHLVVAADLFREIGALAWLRCVENTLSNMPEPPSHLDAPTLEPDIPTETVTISAAAAPRVAAGSKEALAHSSGPQGGSLASAKSVNVRGDGPLQRFRQAWGEQLTEREMEVAMLVVDGASNRQVAAQLHVSVRTVEVHVGRIFAKLSVRSRVELSVLAHRMGSEWIPACT</sequence>
<dbReference type="Gene3D" id="1.10.10.10">
    <property type="entry name" value="Winged helix-like DNA-binding domain superfamily/Winged helix DNA-binding domain"/>
    <property type="match status" value="1"/>
</dbReference>
<dbReference type="OrthoDB" id="27092at2"/>
<name>A0A2V3DWN8_9MICC</name>
<dbReference type="PRINTS" id="PR00038">
    <property type="entry name" value="HTHLUXR"/>
</dbReference>
<protein>
    <submittedName>
        <fullName evidence="4">Uncharacterized protein</fullName>
    </submittedName>
</protein>
<evidence type="ECO:0000313" key="4">
    <source>
        <dbReference type="EMBL" id="PXA69447.1"/>
    </source>
</evidence>
<dbReference type="AlphaFoldDB" id="A0A2V3DWN8"/>
<dbReference type="Pfam" id="PF00196">
    <property type="entry name" value="GerE"/>
    <property type="match status" value="1"/>
</dbReference>
<dbReference type="PANTHER" id="PTHR44688:SF16">
    <property type="entry name" value="DNA-BINDING TRANSCRIPTIONAL ACTIVATOR DEVR_DOSR"/>
    <property type="match status" value="1"/>
</dbReference>
<evidence type="ECO:0000256" key="2">
    <source>
        <dbReference type="ARBA" id="ARBA00023125"/>
    </source>
</evidence>
<keyword evidence="1" id="KW-0805">Transcription regulation</keyword>
<dbReference type="SMART" id="SM00421">
    <property type="entry name" value="HTH_LUXR"/>
    <property type="match status" value="1"/>
</dbReference>
<gene>
    <name evidence="4" type="ORF">CVS29_02545</name>
</gene>
<dbReference type="PROSITE" id="PS50043">
    <property type="entry name" value="HTH_LUXR_2"/>
    <property type="match status" value="1"/>
</dbReference>
<dbReference type="PROSITE" id="PS00622">
    <property type="entry name" value="HTH_LUXR_1"/>
    <property type="match status" value="1"/>
</dbReference>
<dbReference type="InterPro" id="IPR016032">
    <property type="entry name" value="Sig_transdc_resp-reg_C-effctor"/>
</dbReference>
<organism evidence="4 5">
    <name type="scientific">Arthrobacter psychrochitiniphilus</name>
    <dbReference type="NCBI Taxonomy" id="291045"/>
    <lineage>
        <taxon>Bacteria</taxon>
        <taxon>Bacillati</taxon>
        <taxon>Actinomycetota</taxon>
        <taxon>Actinomycetes</taxon>
        <taxon>Micrococcales</taxon>
        <taxon>Micrococcaceae</taxon>
        <taxon>Arthrobacter</taxon>
    </lineage>
</organism>
<evidence type="ECO:0000256" key="3">
    <source>
        <dbReference type="ARBA" id="ARBA00023163"/>
    </source>
</evidence>
<evidence type="ECO:0000313" key="5">
    <source>
        <dbReference type="Proteomes" id="UP000246303"/>
    </source>
</evidence>
<dbReference type="Proteomes" id="UP000246303">
    <property type="component" value="Unassembled WGS sequence"/>
</dbReference>
<keyword evidence="2" id="KW-0238">DNA-binding</keyword>
<dbReference type="PANTHER" id="PTHR44688">
    <property type="entry name" value="DNA-BINDING TRANSCRIPTIONAL ACTIVATOR DEVR_DOSR"/>
    <property type="match status" value="1"/>
</dbReference>